<feature type="transmembrane region" description="Helical" evidence="2">
    <location>
        <begin position="12"/>
        <end position="31"/>
    </location>
</feature>
<keyword evidence="2" id="KW-0812">Transmembrane</keyword>
<evidence type="ECO:0000313" key="4">
    <source>
        <dbReference type="Proteomes" id="UP000839052"/>
    </source>
</evidence>
<feature type="region of interest" description="Disordered" evidence="1">
    <location>
        <begin position="423"/>
        <end position="454"/>
    </location>
</feature>
<evidence type="ECO:0000256" key="2">
    <source>
        <dbReference type="SAM" id="Phobius"/>
    </source>
</evidence>
<dbReference type="EMBL" id="OU912926">
    <property type="protein sequence ID" value="CAG9932140.1"/>
    <property type="molecule type" value="Genomic_DNA"/>
</dbReference>
<feature type="transmembrane region" description="Helical" evidence="2">
    <location>
        <begin position="724"/>
        <end position="748"/>
    </location>
</feature>
<organism evidence="3 4">
    <name type="scientific">Candidatus Nitrotoga arctica</name>
    <dbReference type="NCBI Taxonomy" id="453162"/>
    <lineage>
        <taxon>Bacteria</taxon>
        <taxon>Pseudomonadati</taxon>
        <taxon>Pseudomonadota</taxon>
        <taxon>Betaproteobacteria</taxon>
        <taxon>Nitrosomonadales</taxon>
        <taxon>Gallionellaceae</taxon>
        <taxon>Candidatus Nitrotoga</taxon>
    </lineage>
</organism>
<dbReference type="RefSeq" id="WP_239796121.1">
    <property type="nucleotide sequence ID" value="NZ_OU912926.1"/>
</dbReference>
<name>A0ABN8ANV0_9PROT</name>
<feature type="compositionally biased region" description="Basic and acidic residues" evidence="1">
    <location>
        <begin position="423"/>
        <end position="441"/>
    </location>
</feature>
<feature type="region of interest" description="Disordered" evidence="1">
    <location>
        <begin position="1057"/>
        <end position="1106"/>
    </location>
</feature>
<proteinExistence type="predicted"/>
<feature type="transmembrane region" description="Helical" evidence="2">
    <location>
        <begin position="981"/>
        <end position="999"/>
    </location>
</feature>
<feature type="transmembrane region" description="Helical" evidence="2">
    <location>
        <begin position="872"/>
        <end position="896"/>
    </location>
</feature>
<evidence type="ECO:0000256" key="1">
    <source>
        <dbReference type="SAM" id="MobiDB-lite"/>
    </source>
</evidence>
<keyword evidence="2" id="KW-1133">Transmembrane helix</keyword>
<dbReference type="Proteomes" id="UP000839052">
    <property type="component" value="Chromosome"/>
</dbReference>
<feature type="transmembrane region" description="Helical" evidence="2">
    <location>
        <begin position="771"/>
        <end position="796"/>
    </location>
</feature>
<keyword evidence="4" id="KW-1185">Reference proteome</keyword>
<feature type="transmembrane region" description="Helical" evidence="2">
    <location>
        <begin position="685"/>
        <end position="703"/>
    </location>
</feature>
<feature type="transmembrane region" description="Helical" evidence="2">
    <location>
        <begin position="1005"/>
        <end position="1030"/>
    </location>
</feature>
<keyword evidence="2" id="KW-0472">Membrane</keyword>
<sequence>MSTDNSDKTNGLLANPLPIVMLVLLTAGVVVKNVNLNSARPIDPEKFIVQSKNIQDIEARLWQDPFAAIVKHEKNFPKGKGKDESDHKISVLKAPISEYLKRDKSNPNELLTVVAVSVFGNSYVEAAEYRRRSRFAVVSALSRNHFYPQNPDAIGYFKTTVNGQSLNVPFEWYEREKSPKSSVLVLWLDEEKFNDKPLTELKLLFGDLSKFKGTSNKLNFKLVGPAGSRMYAALKKEAKNQPKNQPKYGQPARQFELEKNVTLQVFSPGATISDCSVSEPDKKSVAKCIFKDQPTSDSQKNPDVKKKPSEVVPPWIVRTIGTDDVLSVALLWELWQRGVNRESWSDFTWAQPVDNSKTESPSSTCRDGLILISEQDTKYARTLSLNITHNFSFLCDTKSDLSVPKLVRRFTYLRGLDGVLPDRDKSDTNASHKEDGEKSKDPLAQLKDAPKEHAEGRSQYDYLRRLADEIAELDKDSKFAKNGIKAIGIVGSDVYDKLLILQALKSRFKDKVFFTTDLDARYLHADQKDWARNLVVASNFGLSLSPELQNRTLPFRDGYQTATYLATLMALYPEVIDSKVMVDWPTKMKKWLHPQIFEIGRTKAVHVATLTNDDLYNWYLRGINGSESKIIPQDIIPPKPPCKPEDSAEVECMKPCEIDKFAVCTTGIEPIWPLLRPSFKHATEIFLMVIFGFALIAMASRYVHKMLRTAINLLIFPANAKAAIFWKWGAVLLVSVVLYISMCIWNIIREMNDSLKHGIGEPFLWLEGISVWPSLILSFIGLALTLLLALALWIWIRREARLISTRFKFGLPQTWKRKRRWYSAMFAGPYVDLTLFNREDKVDLKTVYSGVEIATLWQNYLCATGMREMKGWILFSTAIVVLLGYAAFQVFGMPIFPHRGQLVEKLDFFLVSLNALVLWLVIFWVVFQTRACEQFIKMLSNMRSLWPEELLEQEEGETGVPRAFLADYLDFKLVMSVAQRVHWLIYLPFIPIFFMAIARNELFDAMYFPLVLAFFIGLVLVYALCCEVLLRRAAVMARNKALDYYEMLLWRTLASRPPKSNAKKNPEDGSSGPGTVNGVVASPASKDDSASTATNNKDSDSTEPPIRAEQIKLLMERIRSNREGVFAPITEQPALRALLMPFGGFGGVQLFEYLMNLTP</sequence>
<feature type="transmembrane region" description="Helical" evidence="2">
    <location>
        <begin position="908"/>
        <end position="927"/>
    </location>
</feature>
<protein>
    <submittedName>
        <fullName evidence="3">Uncharacterized protein</fullName>
    </submittedName>
</protein>
<accession>A0ABN8ANV0</accession>
<reference evidence="3 4" key="1">
    <citation type="submission" date="2021-10" db="EMBL/GenBank/DDBJ databases">
        <authorList>
            <person name="Koch H."/>
        </authorList>
    </citation>
    <scope>NUCLEOTIDE SEQUENCE [LARGE SCALE GENOMIC DNA]</scope>
    <source>
        <strain evidence="3">6680</strain>
    </source>
</reference>
<gene>
    <name evidence="3" type="ORF">NTG6680_0887</name>
</gene>
<evidence type="ECO:0000313" key="3">
    <source>
        <dbReference type="EMBL" id="CAG9932140.1"/>
    </source>
</evidence>